<dbReference type="InterPro" id="IPR005844">
    <property type="entry name" value="A-D-PHexomutase_a/b/a-I"/>
</dbReference>
<evidence type="ECO:0000256" key="7">
    <source>
        <dbReference type="ARBA" id="ARBA00022723"/>
    </source>
</evidence>
<feature type="domain" description="Alpha-D-phosphohexomutase alpha/beta/alpha" evidence="11">
    <location>
        <begin position="253"/>
        <end position="347"/>
    </location>
</feature>
<evidence type="ECO:0000313" key="13">
    <source>
        <dbReference type="EMBL" id="MEN2751617.1"/>
    </source>
</evidence>
<gene>
    <name evidence="13" type="ORF">AAIR29_08215</name>
</gene>
<evidence type="ECO:0000256" key="2">
    <source>
        <dbReference type="ARBA" id="ARBA00001946"/>
    </source>
</evidence>
<dbReference type="InterPro" id="IPR036900">
    <property type="entry name" value="A-D-PHexomutase_C_sf"/>
</dbReference>
<dbReference type="EMBL" id="JBDGHN010000002">
    <property type="protein sequence ID" value="MEN2751617.1"/>
    <property type="molecule type" value="Genomic_DNA"/>
</dbReference>
<dbReference type="InterPro" id="IPR005841">
    <property type="entry name" value="Alpha-D-phosphohexomutase_SF"/>
</dbReference>
<accession>A0ABU9X875</accession>
<comment type="caution">
    <text evidence="13">The sequence shown here is derived from an EMBL/GenBank/DDBJ whole genome shotgun (WGS) entry which is preliminary data.</text>
</comment>
<dbReference type="RefSeq" id="WP_299219068.1">
    <property type="nucleotide sequence ID" value="NZ_JBDGHN010000002.1"/>
</dbReference>
<organism evidence="13 14">
    <name type="scientific">Psychrobacter saeujeotis</name>
    <dbReference type="NCBI Taxonomy" id="3143436"/>
    <lineage>
        <taxon>Bacteria</taxon>
        <taxon>Pseudomonadati</taxon>
        <taxon>Pseudomonadota</taxon>
        <taxon>Gammaproteobacteria</taxon>
        <taxon>Moraxellales</taxon>
        <taxon>Moraxellaceae</taxon>
        <taxon>Psychrobacter</taxon>
    </lineage>
</organism>
<evidence type="ECO:0000256" key="4">
    <source>
        <dbReference type="ARBA" id="ARBA00010231"/>
    </source>
</evidence>
<name>A0ABU9X875_9GAMM</name>
<keyword evidence="8" id="KW-0460">Magnesium</keyword>
<feature type="domain" description="Alpha-D-phosphohexomutase alpha/beta/alpha" evidence="12">
    <location>
        <begin position="352"/>
        <end position="458"/>
    </location>
</feature>
<comment type="similarity">
    <text evidence="4">Belongs to the phosphohexose mutase family.</text>
</comment>
<dbReference type="PRINTS" id="PR00509">
    <property type="entry name" value="PGMPMM"/>
</dbReference>
<dbReference type="Pfam" id="PF02880">
    <property type="entry name" value="PGM_PMM_III"/>
    <property type="match status" value="1"/>
</dbReference>
<dbReference type="PANTHER" id="PTHR43771">
    <property type="entry name" value="PHOSPHOMANNOMUTASE"/>
    <property type="match status" value="1"/>
</dbReference>
<dbReference type="InterPro" id="IPR016055">
    <property type="entry name" value="A-D-PHexomutase_a/b/a-I/II/III"/>
</dbReference>
<comment type="pathway">
    <text evidence="3">Nucleotide-sugar biosynthesis; GDP-alpha-D-mannose biosynthesis; alpha-D-mannose 1-phosphate from D-fructose 6-phosphate: step 2/2.</text>
</comment>
<dbReference type="Gene3D" id="3.30.310.50">
    <property type="entry name" value="Alpha-D-phosphohexomutase, C-terminal domain"/>
    <property type="match status" value="1"/>
</dbReference>
<evidence type="ECO:0000256" key="9">
    <source>
        <dbReference type="ARBA" id="ARBA00023235"/>
    </source>
</evidence>
<dbReference type="Proteomes" id="UP001461960">
    <property type="component" value="Unassembled WGS sequence"/>
</dbReference>
<feature type="domain" description="Alpha-D-phosphohexomutase alpha/beta/alpha" evidence="10">
    <location>
        <begin position="95"/>
        <end position="187"/>
    </location>
</feature>
<evidence type="ECO:0000256" key="8">
    <source>
        <dbReference type="ARBA" id="ARBA00022842"/>
    </source>
</evidence>
<reference evidence="13 14" key="1">
    <citation type="submission" date="2024-05" db="EMBL/GenBank/DDBJ databases">
        <authorList>
            <person name="Kim H.-Y."/>
            <person name="Kim E."/>
            <person name="Cai Y."/>
            <person name="Yang S.-M."/>
            <person name="Lee W."/>
        </authorList>
    </citation>
    <scope>NUCLEOTIDE SEQUENCE [LARGE SCALE GENOMIC DNA]</scope>
    <source>
        <strain evidence="13 14">FBL11</strain>
    </source>
</reference>
<dbReference type="SUPFAM" id="SSF53738">
    <property type="entry name" value="Phosphoglucomutase, first 3 domains"/>
    <property type="match status" value="3"/>
</dbReference>
<dbReference type="Gene3D" id="3.40.120.10">
    <property type="entry name" value="Alpha-D-Glucose-1,6-Bisphosphate, subunit A, domain 3"/>
    <property type="match status" value="3"/>
</dbReference>
<evidence type="ECO:0000256" key="1">
    <source>
        <dbReference type="ARBA" id="ARBA00000586"/>
    </source>
</evidence>
<proteinExistence type="inferred from homology"/>
<evidence type="ECO:0000259" key="11">
    <source>
        <dbReference type="Pfam" id="PF02879"/>
    </source>
</evidence>
<dbReference type="InterPro" id="IPR005845">
    <property type="entry name" value="A-D-PHexomutase_a/b/a-II"/>
</dbReference>
<comment type="cofactor">
    <cofactor evidence="2">
        <name>Mg(2+)</name>
        <dbReference type="ChEBI" id="CHEBI:18420"/>
    </cofactor>
</comment>
<keyword evidence="7" id="KW-0479">Metal-binding</keyword>
<dbReference type="EC" id="5.4.2.8" evidence="5"/>
<dbReference type="InterPro" id="IPR005846">
    <property type="entry name" value="A-D-PHexomutase_a/b/a-III"/>
</dbReference>
<evidence type="ECO:0000259" key="12">
    <source>
        <dbReference type="Pfam" id="PF02880"/>
    </source>
</evidence>
<keyword evidence="9" id="KW-0413">Isomerase</keyword>
<dbReference type="SUPFAM" id="SSF55957">
    <property type="entry name" value="Phosphoglucomutase, C-terminal domain"/>
    <property type="match status" value="1"/>
</dbReference>
<evidence type="ECO:0000256" key="3">
    <source>
        <dbReference type="ARBA" id="ARBA00004699"/>
    </source>
</evidence>
<keyword evidence="6" id="KW-0597">Phosphoprotein</keyword>
<keyword evidence="14" id="KW-1185">Reference proteome</keyword>
<evidence type="ECO:0000256" key="5">
    <source>
        <dbReference type="ARBA" id="ARBA00012730"/>
    </source>
</evidence>
<protein>
    <recommendedName>
        <fullName evidence="5">phosphomannomutase</fullName>
        <ecNumber evidence="5">5.4.2.8</ecNumber>
    </recommendedName>
</protein>
<dbReference type="Pfam" id="PF02879">
    <property type="entry name" value="PGM_PMM_II"/>
    <property type="match status" value="1"/>
</dbReference>
<evidence type="ECO:0000259" key="10">
    <source>
        <dbReference type="Pfam" id="PF02878"/>
    </source>
</evidence>
<comment type="catalytic activity">
    <reaction evidence="1">
        <text>alpha-D-mannose 1-phosphate = D-mannose 6-phosphate</text>
        <dbReference type="Rhea" id="RHEA:11140"/>
        <dbReference type="ChEBI" id="CHEBI:58409"/>
        <dbReference type="ChEBI" id="CHEBI:58735"/>
        <dbReference type="EC" id="5.4.2.8"/>
    </reaction>
</comment>
<evidence type="ECO:0000256" key="6">
    <source>
        <dbReference type="ARBA" id="ARBA00022553"/>
    </source>
</evidence>
<dbReference type="PANTHER" id="PTHR43771:SF1">
    <property type="entry name" value="PHOSPHOMANNOMUTASE"/>
    <property type="match status" value="1"/>
</dbReference>
<evidence type="ECO:0000313" key="14">
    <source>
        <dbReference type="Proteomes" id="UP001461960"/>
    </source>
</evidence>
<dbReference type="Pfam" id="PF02878">
    <property type="entry name" value="PGM_PMM_I"/>
    <property type="match status" value="1"/>
</dbReference>
<sequence length="644" mass="71743">MPTFAAQLPLFRAYDIRGARQYFTTEFIAALGEVFAQLYKTQASHSIKSRFLKNRYSKRHDIQKHNLKSPNLKNKHNKEEFLVHPHSRTYRSVPSANVVVIGYDVRCDSDTIAHMLANRLSQHGLTVIQLGLITTPMMAFWAQQYTGHGIIVTASHSEKNTLGVKWLVNNSSPSDADIQAIYKSLADYPANKPKAPFIPCQQRDSKSQLTFSNNYCTQIQTTDPVSLPTDTVVSTYIDAIAQVFTRIETQNHSPDRSDATSKLDLKIVIDCLNGATSKIALPLFERFCQQVIVLNDIPDGNFPTGNPDPTEPNRLAELQQTVIINEADMGLAFDGDGDRLMIVDNSGKVVTPDHLLYLLARVAIVERPISNKKPTAPQVLFDVKCSHHLPRLLKKLDAIPVMSKTGSSLLRQQLQSHDNRAIFAGELSGHFIFNDDYFIVYDDAMYAGLRLLHWLASTVIKSDITALLGNDTHSNIHTLPPAYDAWGARRRETLPYRLTDITWYLPTLVSTADNYLPLPKSATTTCSIVHHLAVLCHYLQHLVEDAHDVALPPCHCFDSVQHITPAQAEQLLPKGTLLSCIDGVRLDFAHGFGVLRQSNTSHSLTVRFAGDDLAAMTEVQTRFIALCQAFDTQLAEQIAAISAE</sequence>